<protein>
    <submittedName>
        <fullName evidence="2">DUF2992 family protein</fullName>
    </submittedName>
</protein>
<dbReference type="AlphaFoldDB" id="A0A4R2JYK3"/>
<dbReference type="Proteomes" id="UP000295680">
    <property type="component" value="Unassembled WGS sequence"/>
</dbReference>
<feature type="compositionally biased region" description="Basic residues" evidence="1">
    <location>
        <begin position="121"/>
        <end position="134"/>
    </location>
</feature>
<evidence type="ECO:0000256" key="1">
    <source>
        <dbReference type="SAM" id="MobiDB-lite"/>
    </source>
</evidence>
<organism evidence="2 3">
    <name type="scientific">Actinocrispum wychmicini</name>
    <dbReference type="NCBI Taxonomy" id="1213861"/>
    <lineage>
        <taxon>Bacteria</taxon>
        <taxon>Bacillati</taxon>
        <taxon>Actinomycetota</taxon>
        <taxon>Actinomycetes</taxon>
        <taxon>Pseudonocardiales</taxon>
        <taxon>Pseudonocardiaceae</taxon>
        <taxon>Actinocrispum</taxon>
    </lineage>
</organism>
<proteinExistence type="predicted"/>
<sequence>MSEMFTVYFDGQFWVGVLEVHDEDGVRAARHVFGPEPTNAELLQFACRGEFDRLSRLAHRSPAVSSEQRALSWKRELRNVDTPMVGTAAQRAMKAAVAARSVESKAARKDREAAEKDRRRTIARAKAKAKHRGR</sequence>
<dbReference type="InterPro" id="IPR016787">
    <property type="entry name" value="UCP021328"/>
</dbReference>
<evidence type="ECO:0000313" key="3">
    <source>
        <dbReference type="Proteomes" id="UP000295680"/>
    </source>
</evidence>
<feature type="region of interest" description="Disordered" evidence="1">
    <location>
        <begin position="99"/>
        <end position="134"/>
    </location>
</feature>
<dbReference type="Pfam" id="PF11208">
    <property type="entry name" value="DUF2992"/>
    <property type="match status" value="1"/>
</dbReference>
<feature type="compositionally biased region" description="Basic and acidic residues" evidence="1">
    <location>
        <begin position="102"/>
        <end position="120"/>
    </location>
</feature>
<reference evidence="2 3" key="1">
    <citation type="submission" date="2019-03" db="EMBL/GenBank/DDBJ databases">
        <title>Genomic Encyclopedia of Type Strains, Phase IV (KMG-IV): sequencing the most valuable type-strain genomes for metagenomic binning, comparative biology and taxonomic classification.</title>
        <authorList>
            <person name="Goeker M."/>
        </authorList>
    </citation>
    <scope>NUCLEOTIDE SEQUENCE [LARGE SCALE GENOMIC DNA]</scope>
    <source>
        <strain evidence="2 3">DSM 45934</strain>
    </source>
</reference>
<gene>
    <name evidence="2" type="ORF">EV192_1011485</name>
</gene>
<dbReference type="EMBL" id="SLWS01000001">
    <property type="protein sequence ID" value="TCO65693.1"/>
    <property type="molecule type" value="Genomic_DNA"/>
</dbReference>
<name>A0A4R2JYK3_9PSEU</name>
<keyword evidence="3" id="KW-1185">Reference proteome</keyword>
<evidence type="ECO:0000313" key="2">
    <source>
        <dbReference type="EMBL" id="TCO65693.1"/>
    </source>
</evidence>
<dbReference type="OrthoDB" id="4570726at2"/>
<comment type="caution">
    <text evidence="2">The sequence shown here is derived from an EMBL/GenBank/DDBJ whole genome shotgun (WGS) entry which is preliminary data.</text>
</comment>
<accession>A0A4R2JYK3</accession>